<feature type="compositionally biased region" description="Acidic residues" evidence="1">
    <location>
        <begin position="89"/>
        <end position="101"/>
    </location>
</feature>
<feature type="compositionally biased region" description="Acidic residues" evidence="1">
    <location>
        <begin position="112"/>
        <end position="131"/>
    </location>
</feature>
<dbReference type="AlphaFoldDB" id="A0A2G8JVT9"/>
<proteinExistence type="predicted"/>
<dbReference type="EMBL" id="MRZV01001194">
    <property type="protein sequence ID" value="PIK39839.1"/>
    <property type="molecule type" value="Genomic_DNA"/>
</dbReference>
<comment type="caution">
    <text evidence="2">The sequence shown here is derived from an EMBL/GenBank/DDBJ whole genome shotgun (WGS) entry which is preliminary data.</text>
</comment>
<protein>
    <submittedName>
        <fullName evidence="2">Uncharacterized protein</fullName>
    </submittedName>
</protein>
<feature type="region of interest" description="Disordered" evidence="1">
    <location>
        <begin position="31"/>
        <end position="131"/>
    </location>
</feature>
<gene>
    <name evidence="2" type="ORF">BSL78_23308</name>
</gene>
<organism evidence="2 3">
    <name type="scientific">Stichopus japonicus</name>
    <name type="common">Sea cucumber</name>
    <dbReference type="NCBI Taxonomy" id="307972"/>
    <lineage>
        <taxon>Eukaryota</taxon>
        <taxon>Metazoa</taxon>
        <taxon>Echinodermata</taxon>
        <taxon>Eleutherozoa</taxon>
        <taxon>Echinozoa</taxon>
        <taxon>Holothuroidea</taxon>
        <taxon>Aspidochirotacea</taxon>
        <taxon>Aspidochirotida</taxon>
        <taxon>Stichopodidae</taxon>
        <taxon>Apostichopus</taxon>
    </lineage>
</organism>
<evidence type="ECO:0000313" key="3">
    <source>
        <dbReference type="Proteomes" id="UP000230750"/>
    </source>
</evidence>
<evidence type="ECO:0000256" key="1">
    <source>
        <dbReference type="SAM" id="MobiDB-lite"/>
    </source>
</evidence>
<reference evidence="2 3" key="1">
    <citation type="journal article" date="2017" name="PLoS Biol.">
        <title>The sea cucumber genome provides insights into morphological evolution and visceral regeneration.</title>
        <authorList>
            <person name="Zhang X."/>
            <person name="Sun L."/>
            <person name="Yuan J."/>
            <person name="Sun Y."/>
            <person name="Gao Y."/>
            <person name="Zhang L."/>
            <person name="Li S."/>
            <person name="Dai H."/>
            <person name="Hamel J.F."/>
            <person name="Liu C."/>
            <person name="Yu Y."/>
            <person name="Liu S."/>
            <person name="Lin W."/>
            <person name="Guo K."/>
            <person name="Jin S."/>
            <person name="Xu P."/>
            <person name="Storey K.B."/>
            <person name="Huan P."/>
            <person name="Zhang T."/>
            <person name="Zhou Y."/>
            <person name="Zhang J."/>
            <person name="Lin C."/>
            <person name="Li X."/>
            <person name="Xing L."/>
            <person name="Huo D."/>
            <person name="Sun M."/>
            <person name="Wang L."/>
            <person name="Mercier A."/>
            <person name="Li F."/>
            <person name="Yang H."/>
            <person name="Xiang J."/>
        </authorList>
    </citation>
    <scope>NUCLEOTIDE SEQUENCE [LARGE SCALE GENOMIC DNA]</scope>
    <source>
        <strain evidence="2">Shaxun</strain>
        <tissue evidence="2">Muscle</tissue>
    </source>
</reference>
<accession>A0A2G8JVT9</accession>
<keyword evidence="3" id="KW-1185">Reference proteome</keyword>
<evidence type="ECO:0000313" key="2">
    <source>
        <dbReference type="EMBL" id="PIK39839.1"/>
    </source>
</evidence>
<sequence length="131" mass="13912">MTSFVKKEIHSDEDTDAIAGLKNSGLTIKSGRGVIIKTEPSDTGYGMGDGDENDDEDDSDGEDKDVYRDADEDGLSSMRNGEGGKPLDTAEEDDTSSDDDSTVSVVIKLEPEDGSDESEAELDEDGGAERV</sequence>
<name>A0A2G8JVT9_STIJA</name>
<feature type="compositionally biased region" description="Acidic residues" evidence="1">
    <location>
        <begin position="49"/>
        <end position="63"/>
    </location>
</feature>
<dbReference type="Proteomes" id="UP000230750">
    <property type="component" value="Unassembled WGS sequence"/>
</dbReference>